<accession>A0ABS2N0J4</accession>
<feature type="coiled-coil region" evidence="1">
    <location>
        <begin position="273"/>
        <end position="347"/>
    </location>
</feature>
<organism evidence="3 4">
    <name type="scientific">Aquibacillus albus</name>
    <dbReference type="NCBI Taxonomy" id="1168171"/>
    <lineage>
        <taxon>Bacteria</taxon>
        <taxon>Bacillati</taxon>
        <taxon>Bacillota</taxon>
        <taxon>Bacilli</taxon>
        <taxon>Bacillales</taxon>
        <taxon>Bacillaceae</taxon>
        <taxon>Aquibacillus</taxon>
    </lineage>
</organism>
<dbReference type="PANTHER" id="PTHR41259">
    <property type="entry name" value="DOUBLE-STRAND BREAK REPAIR RAD50 ATPASE, PUTATIVE-RELATED"/>
    <property type="match status" value="1"/>
</dbReference>
<name>A0ABS2N0J4_9BACI</name>
<feature type="coiled-coil region" evidence="1">
    <location>
        <begin position="669"/>
        <end position="761"/>
    </location>
</feature>
<evidence type="ECO:0000313" key="4">
    <source>
        <dbReference type="Proteomes" id="UP001296943"/>
    </source>
</evidence>
<feature type="coiled-coil region" evidence="1">
    <location>
        <begin position="848"/>
        <end position="921"/>
    </location>
</feature>
<dbReference type="SUPFAM" id="SSF52540">
    <property type="entry name" value="P-loop containing nucleoside triphosphate hydrolases"/>
    <property type="match status" value="2"/>
</dbReference>
<feature type="domain" description="YhaN AAA" evidence="2">
    <location>
        <begin position="1"/>
        <end position="205"/>
    </location>
</feature>
<keyword evidence="1" id="KW-0175">Coiled coil</keyword>
<proteinExistence type="predicted"/>
<dbReference type="EMBL" id="JAFBDR010000010">
    <property type="protein sequence ID" value="MBM7571671.1"/>
    <property type="molecule type" value="Genomic_DNA"/>
</dbReference>
<evidence type="ECO:0000259" key="2">
    <source>
        <dbReference type="Pfam" id="PF13514"/>
    </source>
</evidence>
<gene>
    <name evidence="3" type="ORF">JOC48_002170</name>
</gene>
<comment type="caution">
    <text evidence="3">The sequence shown here is derived from an EMBL/GenBank/DDBJ whole genome shotgun (WGS) entry which is preliminary data.</text>
</comment>
<dbReference type="InterPro" id="IPR027417">
    <property type="entry name" value="P-loop_NTPase"/>
</dbReference>
<dbReference type="InterPro" id="IPR038734">
    <property type="entry name" value="YhaN_AAA"/>
</dbReference>
<feature type="coiled-coil region" evidence="1">
    <location>
        <begin position="600"/>
        <end position="634"/>
    </location>
</feature>
<dbReference type="Proteomes" id="UP001296943">
    <property type="component" value="Unassembled WGS sequence"/>
</dbReference>
<keyword evidence="4" id="KW-1185">Reference proteome</keyword>
<evidence type="ECO:0000313" key="3">
    <source>
        <dbReference type="EMBL" id="MBM7571671.1"/>
    </source>
</evidence>
<reference evidence="3 4" key="1">
    <citation type="submission" date="2021-01" db="EMBL/GenBank/DDBJ databases">
        <title>Genomic Encyclopedia of Type Strains, Phase IV (KMG-IV): sequencing the most valuable type-strain genomes for metagenomic binning, comparative biology and taxonomic classification.</title>
        <authorList>
            <person name="Goeker M."/>
        </authorList>
    </citation>
    <scope>NUCLEOTIDE SEQUENCE [LARGE SCALE GENOMIC DNA]</scope>
    <source>
        <strain evidence="3 4">DSM 23711</strain>
    </source>
</reference>
<dbReference type="Gene3D" id="3.40.50.300">
    <property type="entry name" value="P-loop containing nucleotide triphosphate hydrolases"/>
    <property type="match status" value="2"/>
</dbReference>
<protein>
    <submittedName>
        <fullName evidence="3">Uncharacterized protein YhaN</fullName>
    </submittedName>
</protein>
<feature type="coiled-coil region" evidence="1">
    <location>
        <begin position="485"/>
        <end position="526"/>
    </location>
</feature>
<dbReference type="PANTHER" id="PTHR41259:SF1">
    <property type="entry name" value="DOUBLE-STRAND BREAK REPAIR RAD50 ATPASE, PUTATIVE-RELATED"/>
    <property type="match status" value="1"/>
</dbReference>
<evidence type="ECO:0000256" key="1">
    <source>
        <dbReference type="SAM" id="Coils"/>
    </source>
</evidence>
<feature type="coiled-coil region" evidence="1">
    <location>
        <begin position="181"/>
        <end position="225"/>
    </location>
</feature>
<dbReference type="Pfam" id="PF13514">
    <property type="entry name" value="AAA_27"/>
    <property type="match status" value="1"/>
</dbReference>
<sequence length="1176" mass="135938">MRFDFLHLEAFGHFTNYELMFDENKNFHILYGPNEAGKSTILRSVSNLLYGFPQQTADSFLHHNQKLRIGGQLTNQYGETLPFVRRKGRKNTVLDLDGNPLDEKQVQKFLSGMSEQQFMNMFALDHVRLREGGESLLQSDGNVGESLFSAASGISVLRHVLEELENASRSLYLKSGSKPAINQAIKEEKELTKQIAENQLKVKEWKDLEQKYFNGEKEIETLKEQFKVLGTEEAKYRRLKQTLPKIALRKEAIDKRKELEHVPDLSEHAEEGRKDSIQQLELAESKKKNATDKLEAIDSDLEKLSIPNGLIDQEAKIEALNREVEAYRKDQKQLPILEGEHQNLEQQVLTALKEVDASNDSIDYIDQYRISVEKKKSIRELSDQHPLLEQEQKTVEKEVVTLKKDIQKYTTALEALGEPVDVDALEQAINQVKEEGKIEARLNEKQVQIRQWNQDITEAIGRLPLWNGTSEELTQLQVPNLTNTVKKYSKNEQELINERKQLKEKIDAEHQSMEANEKRMRELESLADIPTEELLHQLRQHRDAGWLIIRNKLNDKRVDDQELYAFAKGLPLDLAFEKSVRESDETADMMRREAEKLGEKNKLISDIEVSKNNLATLETEYANVEEALVKWKEDWENEWRPSNIHPLSPEEMMEWLEKYEQILALISDKQKVEKEVRMLEVKKEELKALLSAALSEHTVLSDDVSLAELVDQAETMRKKLTDKESQRSHFQTTIEGLEEKLEHAVDRKKEVVEDMTKWEERWENALCGIALSVKTSPTVVKQLLETYDACVRSFDEMKQVEKEIKTTKERMELFHEKVNDLDHALFETPDDIAMDVVVTQLYQALNKAKQDKVKRDNLKEQRQQYEQEKQSAEQEMKEAEEKLNQLMEQAGADTLEELEKVEAAFNQKKAYTEKIIQLEEELVEVGNGLSLEQLLDEAGETDNDLIDHQLEELGRHRSELDKTRSELEQEHGVVKKEYKEKIEGTSFASVQAAEAKQSVLAKISDLTDQYVNHKLASLLLKKGIEYYREQNQSPIMNRASQIFQRLTLQSFDGITVDFDEKDQPVIMGVRNGDEKVKVSGMSDGSTDQLYLALRIASIEKYVKDNEPIPFIVDDILVHFDDERSKETLSVLLELSKQTQVIFFTHHSRLIELINDVTTDHMFQEIEIQTDRSSVLT</sequence>
<dbReference type="RefSeq" id="WP_204499486.1">
    <property type="nucleotide sequence ID" value="NZ_JAFBDR010000010.1"/>
</dbReference>